<evidence type="ECO:0000313" key="4">
    <source>
        <dbReference type="Proteomes" id="UP000539350"/>
    </source>
</evidence>
<evidence type="ECO:0000256" key="1">
    <source>
        <dbReference type="SAM" id="MobiDB-lite"/>
    </source>
</evidence>
<feature type="signal peptide" evidence="2">
    <location>
        <begin position="1"/>
        <end position="25"/>
    </location>
</feature>
<sequence length="90" mass="9478">MKLSGPIILATLVCALSACTSSAPASKAEAETVAAAESDKRCKTITRTGTRLRSKICKTNEEWEQEARSSREAIESIQRTSTHGPGPSGG</sequence>
<dbReference type="EMBL" id="JACFXU010000014">
    <property type="protein sequence ID" value="MBA6413541.1"/>
    <property type="molecule type" value="Genomic_DNA"/>
</dbReference>
<dbReference type="PROSITE" id="PS51257">
    <property type="entry name" value="PROKAR_LIPOPROTEIN"/>
    <property type="match status" value="1"/>
</dbReference>
<protein>
    <recommendedName>
        <fullName evidence="5">Lipoprotein</fullName>
    </recommendedName>
</protein>
<feature type="region of interest" description="Disordered" evidence="1">
    <location>
        <begin position="60"/>
        <end position="90"/>
    </location>
</feature>
<accession>A0A7W2YJF9</accession>
<evidence type="ECO:0000313" key="3">
    <source>
        <dbReference type="EMBL" id="MBA6413541.1"/>
    </source>
</evidence>
<evidence type="ECO:0000256" key="2">
    <source>
        <dbReference type="SAM" id="SignalP"/>
    </source>
</evidence>
<dbReference type="Proteomes" id="UP000539350">
    <property type="component" value="Unassembled WGS sequence"/>
</dbReference>
<feature type="compositionally biased region" description="Basic and acidic residues" evidence="1">
    <location>
        <begin position="60"/>
        <end position="74"/>
    </location>
</feature>
<evidence type="ECO:0008006" key="5">
    <source>
        <dbReference type="Google" id="ProtNLM"/>
    </source>
</evidence>
<feature type="chain" id="PRO_5030718926" description="Lipoprotein" evidence="2">
    <location>
        <begin position="26"/>
        <end position="90"/>
    </location>
</feature>
<gene>
    <name evidence="3" type="ORF">H2508_10515</name>
</gene>
<dbReference type="RefSeq" id="WP_182172943.1">
    <property type="nucleotide sequence ID" value="NZ_JACFXU010000014.1"/>
</dbReference>
<dbReference type="AlphaFoldDB" id="A0A7W2YJF9"/>
<keyword evidence="4" id="KW-1185">Reference proteome</keyword>
<organism evidence="3 4">
    <name type="scientific">Sediminihaliea albiluteola</name>
    <dbReference type="NCBI Taxonomy" id="2758564"/>
    <lineage>
        <taxon>Bacteria</taxon>
        <taxon>Pseudomonadati</taxon>
        <taxon>Pseudomonadota</taxon>
        <taxon>Gammaproteobacteria</taxon>
        <taxon>Cellvibrionales</taxon>
        <taxon>Halieaceae</taxon>
        <taxon>Sediminihaliea</taxon>
    </lineage>
</organism>
<name>A0A7W2YJF9_9GAMM</name>
<reference evidence="3 4" key="1">
    <citation type="submission" date="2020-07" db="EMBL/GenBank/DDBJ databases">
        <title>Halieaceae bacterium, F7430, whole genome shotgun sequencing project.</title>
        <authorList>
            <person name="Jiang S."/>
            <person name="Liu Z.W."/>
            <person name="Du Z.J."/>
        </authorList>
    </citation>
    <scope>NUCLEOTIDE SEQUENCE [LARGE SCALE GENOMIC DNA]</scope>
    <source>
        <strain evidence="3 4">F7430</strain>
    </source>
</reference>
<proteinExistence type="predicted"/>
<keyword evidence="2" id="KW-0732">Signal</keyword>
<comment type="caution">
    <text evidence="3">The sequence shown here is derived from an EMBL/GenBank/DDBJ whole genome shotgun (WGS) entry which is preliminary data.</text>
</comment>